<organism evidence="1 2">
    <name type="scientific">Araneus ventricosus</name>
    <name type="common">Orbweaver spider</name>
    <name type="synonym">Epeira ventricosa</name>
    <dbReference type="NCBI Taxonomy" id="182803"/>
    <lineage>
        <taxon>Eukaryota</taxon>
        <taxon>Metazoa</taxon>
        <taxon>Ecdysozoa</taxon>
        <taxon>Arthropoda</taxon>
        <taxon>Chelicerata</taxon>
        <taxon>Arachnida</taxon>
        <taxon>Araneae</taxon>
        <taxon>Araneomorphae</taxon>
        <taxon>Entelegynae</taxon>
        <taxon>Araneoidea</taxon>
        <taxon>Araneidae</taxon>
        <taxon>Araneus</taxon>
    </lineage>
</organism>
<protein>
    <submittedName>
        <fullName evidence="1">Uncharacterized protein</fullName>
    </submittedName>
</protein>
<evidence type="ECO:0000313" key="2">
    <source>
        <dbReference type="Proteomes" id="UP000499080"/>
    </source>
</evidence>
<gene>
    <name evidence="1" type="ORF">AVEN_33732_1</name>
</gene>
<evidence type="ECO:0000313" key="1">
    <source>
        <dbReference type="EMBL" id="GBN39105.1"/>
    </source>
</evidence>
<name>A0A4Y2NHX5_ARAVE</name>
<dbReference type="OrthoDB" id="6437545at2759"/>
<comment type="caution">
    <text evidence="1">The sequence shown here is derived from an EMBL/GenBank/DDBJ whole genome shotgun (WGS) entry which is preliminary data.</text>
</comment>
<keyword evidence="2" id="KW-1185">Reference proteome</keyword>
<dbReference type="EMBL" id="BGPR01009289">
    <property type="protein sequence ID" value="GBN39105.1"/>
    <property type="molecule type" value="Genomic_DNA"/>
</dbReference>
<accession>A0A4Y2NHX5</accession>
<dbReference type="Proteomes" id="UP000499080">
    <property type="component" value="Unassembled WGS sequence"/>
</dbReference>
<sequence>MSLNQEDNSFYIADRKFSRKYIQIPPVLDTDGIKYTPFKYSLENSFQTNPEPYDDHHIAEVNRAIRRYIDNPKTNSNIKSISQQEILSFLKKINPRKATGPDGIPNKALQQIPTNAITFITKIFKKCFLCNYPPFGKQRMS</sequence>
<dbReference type="AlphaFoldDB" id="A0A4Y2NHX5"/>
<proteinExistence type="predicted"/>
<reference evidence="1 2" key="1">
    <citation type="journal article" date="2019" name="Sci. Rep.">
        <title>Orb-weaving spider Araneus ventricosus genome elucidates the spidroin gene catalogue.</title>
        <authorList>
            <person name="Kono N."/>
            <person name="Nakamura H."/>
            <person name="Ohtoshi R."/>
            <person name="Moran D.A.P."/>
            <person name="Shinohara A."/>
            <person name="Yoshida Y."/>
            <person name="Fujiwara M."/>
            <person name="Mori M."/>
            <person name="Tomita M."/>
            <person name="Arakawa K."/>
        </authorList>
    </citation>
    <scope>NUCLEOTIDE SEQUENCE [LARGE SCALE GENOMIC DNA]</scope>
</reference>